<feature type="region of interest" description="Disordered" evidence="10">
    <location>
        <begin position="439"/>
        <end position="461"/>
    </location>
</feature>
<dbReference type="Gene3D" id="3.30.40.10">
    <property type="entry name" value="Zinc/RING finger domain, C3HC4 (zinc finger)"/>
    <property type="match status" value="1"/>
</dbReference>
<dbReference type="WBParaSite" id="Pan_g22558.t1">
    <property type="protein sequence ID" value="Pan_g22558.t1"/>
    <property type="gene ID" value="Pan_g22558"/>
</dbReference>
<dbReference type="InterPro" id="IPR001841">
    <property type="entry name" value="Znf_RING"/>
</dbReference>
<dbReference type="PANTHER" id="PTHR12603">
    <property type="entry name" value="CCR4-NOT TRANSCRIPTION COMPLEX RELATED"/>
    <property type="match status" value="1"/>
</dbReference>
<evidence type="ECO:0000313" key="14">
    <source>
        <dbReference type="Proteomes" id="UP000492821"/>
    </source>
</evidence>
<dbReference type="GO" id="GO:0016567">
    <property type="term" value="P:protein ubiquitination"/>
    <property type="evidence" value="ECO:0007669"/>
    <property type="project" value="TreeGrafter"/>
</dbReference>
<dbReference type="InterPro" id="IPR039780">
    <property type="entry name" value="Mot2"/>
</dbReference>
<dbReference type="AlphaFoldDB" id="A0A7E4VL66"/>
<accession>A0A7E4VL66</accession>
<dbReference type="GO" id="GO:0005634">
    <property type="term" value="C:nucleus"/>
    <property type="evidence" value="ECO:0007669"/>
    <property type="project" value="UniProtKB-SubCell"/>
</dbReference>
<organism evidence="14 15">
    <name type="scientific">Panagrellus redivivus</name>
    <name type="common">Microworm</name>
    <dbReference type="NCBI Taxonomy" id="6233"/>
    <lineage>
        <taxon>Eukaryota</taxon>
        <taxon>Metazoa</taxon>
        <taxon>Ecdysozoa</taxon>
        <taxon>Nematoda</taxon>
        <taxon>Chromadorea</taxon>
        <taxon>Rhabditida</taxon>
        <taxon>Tylenchina</taxon>
        <taxon>Panagrolaimomorpha</taxon>
        <taxon>Panagrolaimoidea</taxon>
        <taxon>Panagrolaimidae</taxon>
        <taxon>Panagrellus</taxon>
    </lineage>
</organism>
<feature type="region of interest" description="Disordered" evidence="10">
    <location>
        <begin position="304"/>
        <end position="328"/>
    </location>
</feature>
<reference evidence="14" key="1">
    <citation type="journal article" date="2013" name="Genetics">
        <title>The draft genome and transcriptome of Panagrellus redivivus are shaped by the harsh demands of a free-living lifestyle.</title>
        <authorList>
            <person name="Srinivasan J."/>
            <person name="Dillman A.R."/>
            <person name="Macchietto M.G."/>
            <person name="Heikkinen L."/>
            <person name="Lakso M."/>
            <person name="Fracchia K.M."/>
            <person name="Antoshechkin I."/>
            <person name="Mortazavi A."/>
            <person name="Wong G."/>
            <person name="Sternberg P.W."/>
        </authorList>
    </citation>
    <scope>NUCLEOTIDE SEQUENCE [LARGE SCALE GENOMIC DNA]</scope>
    <source>
        <strain evidence="14">MT8872</strain>
    </source>
</reference>
<dbReference type="Pfam" id="PF14570">
    <property type="entry name" value="zf-RING_4"/>
    <property type="match status" value="1"/>
</dbReference>
<comment type="subcellular location">
    <subcellularLocation>
        <location evidence="1">Nucleus</location>
    </subcellularLocation>
</comment>
<dbReference type="InterPro" id="IPR013083">
    <property type="entry name" value="Znf_RING/FYVE/PHD"/>
</dbReference>
<dbReference type="CDD" id="cd12438">
    <property type="entry name" value="RRM_CNOT4"/>
    <property type="match status" value="1"/>
</dbReference>
<keyword evidence="4 9" id="KW-0862">Zinc</keyword>
<evidence type="ECO:0000256" key="1">
    <source>
        <dbReference type="ARBA" id="ARBA00004123"/>
    </source>
</evidence>
<dbReference type="SMART" id="SM00361">
    <property type="entry name" value="RRM_1"/>
    <property type="match status" value="1"/>
</dbReference>
<keyword evidence="3 9" id="KW-0863">Zinc-finger</keyword>
<feature type="domain" description="RRM" evidence="12">
    <location>
        <begin position="105"/>
        <end position="189"/>
    </location>
</feature>
<feature type="region of interest" description="Disordered" evidence="10">
    <location>
        <begin position="65"/>
        <end position="92"/>
    </location>
</feature>
<protein>
    <submittedName>
        <fullName evidence="15">RING-type domain-containing protein</fullName>
    </submittedName>
</protein>
<dbReference type="SUPFAM" id="SSF57850">
    <property type="entry name" value="RING/U-box"/>
    <property type="match status" value="1"/>
</dbReference>
<proteinExistence type="predicted"/>
<dbReference type="PROSITE" id="PS50103">
    <property type="entry name" value="ZF_C3H1"/>
    <property type="match status" value="1"/>
</dbReference>
<dbReference type="GO" id="GO:0008270">
    <property type="term" value="F:zinc ion binding"/>
    <property type="evidence" value="ECO:0007669"/>
    <property type="project" value="UniProtKB-KW"/>
</dbReference>
<dbReference type="Pfam" id="PF00076">
    <property type="entry name" value="RRM_1"/>
    <property type="match status" value="1"/>
</dbReference>
<dbReference type="GO" id="GO:0030014">
    <property type="term" value="C:CCR4-NOT complex"/>
    <property type="evidence" value="ECO:0007669"/>
    <property type="project" value="InterPro"/>
</dbReference>
<dbReference type="SUPFAM" id="SSF54928">
    <property type="entry name" value="RNA-binding domain, RBD"/>
    <property type="match status" value="1"/>
</dbReference>
<dbReference type="InterPro" id="IPR000571">
    <property type="entry name" value="Znf_CCCH"/>
</dbReference>
<evidence type="ECO:0000256" key="8">
    <source>
        <dbReference type="PROSITE-ProRule" id="PRU00176"/>
    </source>
</evidence>
<feature type="compositionally biased region" description="Pro residues" evidence="10">
    <location>
        <begin position="304"/>
        <end position="313"/>
    </location>
</feature>
<evidence type="ECO:0000256" key="5">
    <source>
        <dbReference type="ARBA" id="ARBA00022884"/>
    </source>
</evidence>
<evidence type="ECO:0000256" key="9">
    <source>
        <dbReference type="PROSITE-ProRule" id="PRU00723"/>
    </source>
</evidence>
<dbReference type="InterPro" id="IPR000504">
    <property type="entry name" value="RRM_dom"/>
</dbReference>
<feature type="zinc finger region" description="C3H1-type" evidence="9">
    <location>
        <begin position="186"/>
        <end position="213"/>
    </location>
</feature>
<dbReference type="GO" id="GO:0003723">
    <property type="term" value="F:RNA binding"/>
    <property type="evidence" value="ECO:0007669"/>
    <property type="project" value="UniProtKB-UniRule"/>
</dbReference>
<feature type="domain" description="C3H1-type" evidence="13">
    <location>
        <begin position="186"/>
        <end position="213"/>
    </location>
</feature>
<evidence type="ECO:0000256" key="6">
    <source>
        <dbReference type="ARBA" id="ARBA00023054"/>
    </source>
</evidence>
<keyword evidence="6" id="KW-0175">Coiled coil</keyword>
<feature type="compositionally biased region" description="Basic and acidic residues" evidence="10">
    <location>
        <begin position="70"/>
        <end position="92"/>
    </location>
</feature>
<evidence type="ECO:0000256" key="4">
    <source>
        <dbReference type="ARBA" id="ARBA00022833"/>
    </source>
</evidence>
<dbReference type="InterPro" id="IPR012677">
    <property type="entry name" value="Nucleotide-bd_a/b_plait_sf"/>
</dbReference>
<dbReference type="PROSITE" id="PS50102">
    <property type="entry name" value="RRM"/>
    <property type="match status" value="1"/>
</dbReference>
<evidence type="ECO:0000259" key="11">
    <source>
        <dbReference type="PROSITE" id="PS50089"/>
    </source>
</evidence>
<dbReference type="InterPro" id="IPR034261">
    <property type="entry name" value="CNOT4_RRM"/>
</dbReference>
<evidence type="ECO:0000259" key="12">
    <source>
        <dbReference type="PROSITE" id="PS50102"/>
    </source>
</evidence>
<dbReference type="CDD" id="cd16618">
    <property type="entry name" value="mRING-HC-C4C4_CNOT4"/>
    <property type="match status" value="1"/>
</dbReference>
<reference evidence="15" key="2">
    <citation type="submission" date="2020-10" db="UniProtKB">
        <authorList>
            <consortium name="WormBaseParasite"/>
        </authorList>
    </citation>
    <scope>IDENTIFICATION</scope>
</reference>
<feature type="compositionally biased region" description="Polar residues" evidence="10">
    <location>
        <begin position="439"/>
        <end position="455"/>
    </location>
</feature>
<evidence type="ECO:0000259" key="13">
    <source>
        <dbReference type="PROSITE" id="PS50103"/>
    </source>
</evidence>
<feature type="domain" description="RING-type" evidence="11">
    <location>
        <begin position="12"/>
        <end position="55"/>
    </location>
</feature>
<dbReference type="PANTHER" id="PTHR12603:SF0">
    <property type="entry name" value="CCR4-NOT TRANSCRIPTION COMPLEX SUBUNIT 4"/>
    <property type="match status" value="1"/>
</dbReference>
<keyword evidence="7" id="KW-0539">Nucleus</keyword>
<dbReference type="SMART" id="SM00360">
    <property type="entry name" value="RRM"/>
    <property type="match status" value="1"/>
</dbReference>
<evidence type="ECO:0000256" key="7">
    <source>
        <dbReference type="ARBA" id="ARBA00023242"/>
    </source>
</evidence>
<evidence type="ECO:0000256" key="10">
    <source>
        <dbReference type="SAM" id="MobiDB-lite"/>
    </source>
</evidence>
<dbReference type="PROSITE" id="PS50089">
    <property type="entry name" value="ZF_RING_2"/>
    <property type="match status" value="1"/>
</dbReference>
<dbReference type="InterPro" id="IPR039515">
    <property type="entry name" value="NOT4_mRING-HC-C4C4"/>
</dbReference>
<dbReference type="InterPro" id="IPR003954">
    <property type="entry name" value="RRM_euk-type"/>
</dbReference>
<sequence length="471" mass="53003">MSDGSSNEERECPICLEELEPDDLYFYPCECKYQVCRFCWHRIRNDENGLCPACRRQYKENSLSFQPAPREAKPKRQRKERKEKEQTASGDARKHLADVRILQRNLVYVVGLPSRMSDADLLRKNEFFGKYGKVSKLIVGTLPSNSGAGKRLNTAYVTYAKEEDALRAIHGTSNLYLDGKWVKTTLGTTKYCSNYLRNTACFRSDCMYLHDPAPPEISFSKEDMQANKHLNYEQRLIEEFVKRDSGCRQPVLPPPTVSPKPLLSVQVAPPRSETLKPPEEPMFDITSPVSVLEFPSINQDLVNVPPPKSPPKPSEQVNLPSPIARPSPRIEPLMDLKFDDDDLDFDPFSEAMRGLEELIHEAEQCDAGPRGPQLGSSPPGFSRNSFAYTSLPMHYGPPPGFSNAMNAAFPPSPPGFFDYPPMSPTYAMPSVPTSSNYYVASPQPQANTSNPTQEPNGGMFSTWRSYIPRLF</sequence>
<evidence type="ECO:0000313" key="15">
    <source>
        <dbReference type="WBParaSite" id="Pan_g22558.t1"/>
    </source>
</evidence>
<dbReference type="InterPro" id="IPR035979">
    <property type="entry name" value="RBD_domain_sf"/>
</dbReference>
<dbReference type="Gene3D" id="3.30.70.330">
    <property type="match status" value="1"/>
</dbReference>
<name>A0A7E4VL66_PANRE</name>
<dbReference type="FunFam" id="3.30.40.10:FF:000006">
    <property type="entry name" value="CCR4-NOT transcription complex subunit 4"/>
    <property type="match status" value="1"/>
</dbReference>
<keyword evidence="14" id="KW-1185">Reference proteome</keyword>
<evidence type="ECO:0000256" key="2">
    <source>
        <dbReference type="ARBA" id="ARBA00022723"/>
    </source>
</evidence>
<keyword evidence="5 8" id="KW-0694">RNA-binding</keyword>
<dbReference type="Proteomes" id="UP000492821">
    <property type="component" value="Unassembled WGS sequence"/>
</dbReference>
<keyword evidence="2 9" id="KW-0479">Metal-binding</keyword>
<evidence type="ECO:0000256" key="3">
    <source>
        <dbReference type="ARBA" id="ARBA00022771"/>
    </source>
</evidence>
<dbReference type="GO" id="GO:0004842">
    <property type="term" value="F:ubiquitin-protein transferase activity"/>
    <property type="evidence" value="ECO:0007669"/>
    <property type="project" value="InterPro"/>
</dbReference>